<evidence type="ECO:0000313" key="2">
    <source>
        <dbReference type="Proteomes" id="UP001204439"/>
    </source>
</evidence>
<dbReference type="Proteomes" id="UP001204439">
    <property type="component" value="Unassembled WGS sequence"/>
</dbReference>
<gene>
    <name evidence="1" type="ORF">NG800_003010</name>
</gene>
<proteinExistence type="predicted"/>
<organism evidence="1 2">
    <name type="scientific">Epilithonimonas ginsengisoli</name>
    <dbReference type="NCBI Taxonomy" id="1245592"/>
    <lineage>
        <taxon>Bacteria</taxon>
        <taxon>Pseudomonadati</taxon>
        <taxon>Bacteroidota</taxon>
        <taxon>Flavobacteriia</taxon>
        <taxon>Flavobacteriales</taxon>
        <taxon>Weeksellaceae</taxon>
        <taxon>Chryseobacterium group</taxon>
        <taxon>Epilithonimonas</taxon>
    </lineage>
</organism>
<dbReference type="RefSeq" id="WP_063969123.1">
    <property type="nucleotide sequence ID" value="NZ_JAMXLT020000003.1"/>
</dbReference>
<evidence type="ECO:0000313" key="1">
    <source>
        <dbReference type="EMBL" id="MDW8547866.1"/>
    </source>
</evidence>
<accession>A0ABU4JDX9</accession>
<keyword evidence="2" id="KW-1185">Reference proteome</keyword>
<reference evidence="1 2" key="1">
    <citation type="submission" date="2023-11" db="EMBL/GenBank/DDBJ databases">
        <title>First isolation, identification, and characterization of non-pathogenic Epilithonimonas ginsengisoli isolated from diseased farmed rainbow trout (Oncorhynchus mykiss) in Chile.</title>
        <authorList>
            <person name="Miranda C.D."/>
            <person name="Irgang R."/>
            <person name="Concha C."/>
            <person name="Rojas R."/>
            <person name="Avendano R."/>
        </authorList>
    </citation>
    <scope>NUCLEOTIDE SEQUENCE [LARGE SCALE GENOMIC DNA]</scope>
    <source>
        <strain evidence="1 2">FP99</strain>
    </source>
</reference>
<name>A0ABU4JDX9_9FLAO</name>
<dbReference type="EMBL" id="JAMXLT020000003">
    <property type="protein sequence ID" value="MDW8547866.1"/>
    <property type="molecule type" value="Genomic_DNA"/>
</dbReference>
<comment type="caution">
    <text evidence="1">The sequence shown here is derived from an EMBL/GenBank/DDBJ whole genome shotgun (WGS) entry which is preliminary data.</text>
</comment>
<protein>
    <submittedName>
        <fullName evidence="1">Uncharacterized protein</fullName>
    </submittedName>
</protein>
<sequence>MALELQLAHCDTCNGYYSSTVLNPKDLHHPRIIDHFFYHGEPWFTLDRKTFDQTVDHQADSVRIIDFEDHIKDDQRYCTCGKKTKHVKEHLYYLAPSTNRNKKTLTEYVDQDIYFYDLYITYNNFHQDLPTRQAI</sequence>